<feature type="region of interest" description="Disordered" evidence="1">
    <location>
        <begin position="1"/>
        <end position="72"/>
    </location>
</feature>
<protein>
    <submittedName>
        <fullName evidence="2">Uncharacterized LOC107141563</fullName>
    </submittedName>
</protein>
<dbReference type="GeneTree" id="ENSGT00390000004327"/>
<dbReference type="AlphaFoldDB" id="A0A8C5ZY69"/>
<dbReference type="RefSeq" id="XP_015340279.1">
    <property type="nucleotide sequence ID" value="XM_015484793.2"/>
</dbReference>
<dbReference type="OrthoDB" id="9828295at2759"/>
<reference evidence="2" key="2">
    <citation type="submission" date="2025-09" db="UniProtKB">
        <authorList>
            <consortium name="Ensembl"/>
        </authorList>
    </citation>
    <scope>IDENTIFICATION</scope>
</reference>
<accession>A0A8C5ZY69</accession>
<dbReference type="Ensembl" id="ENSMMMT00000024640.1">
    <property type="protein sequence ID" value="ENSMMMP00000021720.1"/>
    <property type="gene ID" value="ENSMMMG00000019118.1"/>
</dbReference>
<dbReference type="PANTHER" id="PTHR39226:SF1">
    <property type="entry name" value="RIKEN CDNA 1700013G24 GENE"/>
    <property type="match status" value="1"/>
</dbReference>
<dbReference type="PANTHER" id="PTHR39226">
    <property type="entry name" value="RIKEN CDNA 1700013G24 GENE"/>
    <property type="match status" value="1"/>
</dbReference>
<dbReference type="Proteomes" id="UP000694407">
    <property type="component" value="Unplaced"/>
</dbReference>
<dbReference type="GeneID" id="107141563"/>
<gene>
    <name evidence="2" type="primary">LOC107141563</name>
</gene>
<organism evidence="2 3">
    <name type="scientific">Marmota marmota marmota</name>
    <name type="common">Alpine marmot</name>
    <dbReference type="NCBI Taxonomy" id="9994"/>
    <lineage>
        <taxon>Eukaryota</taxon>
        <taxon>Metazoa</taxon>
        <taxon>Chordata</taxon>
        <taxon>Craniata</taxon>
        <taxon>Vertebrata</taxon>
        <taxon>Euteleostomi</taxon>
        <taxon>Mammalia</taxon>
        <taxon>Eutheria</taxon>
        <taxon>Euarchontoglires</taxon>
        <taxon>Glires</taxon>
        <taxon>Rodentia</taxon>
        <taxon>Sciuromorpha</taxon>
        <taxon>Sciuridae</taxon>
        <taxon>Xerinae</taxon>
        <taxon>Marmotini</taxon>
        <taxon>Marmota</taxon>
    </lineage>
</organism>
<reference evidence="2" key="1">
    <citation type="submission" date="2025-08" db="UniProtKB">
        <authorList>
            <consortium name="Ensembl"/>
        </authorList>
    </citation>
    <scope>IDENTIFICATION</scope>
</reference>
<feature type="region of interest" description="Disordered" evidence="1">
    <location>
        <begin position="184"/>
        <end position="206"/>
    </location>
</feature>
<proteinExistence type="predicted"/>
<keyword evidence="3" id="KW-1185">Reference proteome</keyword>
<feature type="compositionally biased region" description="Polar residues" evidence="1">
    <location>
        <begin position="30"/>
        <end position="40"/>
    </location>
</feature>
<feature type="compositionally biased region" description="Low complexity" evidence="1">
    <location>
        <begin position="1"/>
        <end position="23"/>
    </location>
</feature>
<evidence type="ECO:0000313" key="3">
    <source>
        <dbReference type="Proteomes" id="UP000694407"/>
    </source>
</evidence>
<dbReference type="KEGG" id="mmma:107141563"/>
<evidence type="ECO:0000256" key="1">
    <source>
        <dbReference type="SAM" id="MobiDB-lite"/>
    </source>
</evidence>
<name>A0A8C5ZY69_MARMA</name>
<feature type="compositionally biased region" description="Low complexity" evidence="1">
    <location>
        <begin position="52"/>
        <end position="66"/>
    </location>
</feature>
<sequence>MSGRPESRSNSCSSRSNNPNNPSLPARTPGWTQGSGSNDANDVKGSRVRNPSGSDFSSCSSHSEPSLGVNSPKLLKGRVCMGRPYNSKCVESSQLEKGSKVARKTSYHPSEGSPNCLLCSERPLGPTGSSFLDQLIKGINYLDRSTNAFYSNCPKTLSLPRLAASYLERAANSFYLDHMERTSSRSYSAPSGSLHARDGSKHSTCTVSSTRGANELQCLARSTNQSCPHQHHGLNLTSMRQRPGIKLPELPLFGNGLFSLDRLPKFWEAICSGWSAPEPVSKPSNWW</sequence>
<evidence type="ECO:0000313" key="2">
    <source>
        <dbReference type="Ensembl" id="ENSMMMP00000021720.1"/>
    </source>
</evidence>